<dbReference type="PIRSF" id="PIRSF016184">
    <property type="entry name" value="PhzC_PhzF"/>
    <property type="match status" value="1"/>
</dbReference>
<dbReference type="SUPFAM" id="SSF54506">
    <property type="entry name" value="Diaminopimelate epimerase-like"/>
    <property type="match status" value="1"/>
</dbReference>
<dbReference type="EMBL" id="QEKW01000005">
    <property type="protein sequence ID" value="PVZ10031.1"/>
    <property type="molecule type" value="Genomic_DNA"/>
</dbReference>
<protein>
    <submittedName>
        <fullName evidence="4">PhzF family phenazine biosynthesis protein</fullName>
    </submittedName>
</protein>
<evidence type="ECO:0000313" key="5">
    <source>
        <dbReference type="Proteomes" id="UP000245639"/>
    </source>
</evidence>
<dbReference type="AlphaFoldDB" id="A0A2U1FCV6"/>
<dbReference type="GO" id="GO:0016853">
    <property type="term" value="F:isomerase activity"/>
    <property type="evidence" value="ECO:0007669"/>
    <property type="project" value="UniProtKB-KW"/>
</dbReference>
<gene>
    <name evidence="4" type="ORF">C8D89_105107</name>
</gene>
<comment type="caution">
    <text evidence="4">The sequence shown here is derived from an EMBL/GenBank/DDBJ whole genome shotgun (WGS) entry which is preliminary data.</text>
</comment>
<dbReference type="Proteomes" id="UP000245639">
    <property type="component" value="Unassembled WGS sequence"/>
</dbReference>
<accession>A0A2U1FCV6</accession>
<dbReference type="NCBIfam" id="TIGR00654">
    <property type="entry name" value="PhzF_family"/>
    <property type="match status" value="1"/>
</dbReference>
<dbReference type="Pfam" id="PF02567">
    <property type="entry name" value="PhzC-PhzF"/>
    <property type="match status" value="1"/>
</dbReference>
<keyword evidence="5" id="KW-1185">Reference proteome</keyword>
<sequence length="294" mass="30721">MNPAPRTTDAAAHGTMGSVQLHLVDAFTSSPFTGNPAGVCLTDATDAAWMQAVAAEVNVSETAFVDLSTLEATGEVGLRWFTPKVEVEICGHATLASAHVLFEQGLAPSPIAFRTASGVLRAERLPGGGIQLDFPVDVPVSALPDGHLADEFADALGAAVVELARCRYDVLVEIPSAEEVRDLEPDLSVLRAASGRGVIVTARAEEDPAPGAPDFVSRFFAPAVGIDEDPVTGSAHCCLAPYWAERLGRERLVGAQLSPRGGEVGVELAGDRVYLRGDAVTVTRGELLAEATKI</sequence>
<keyword evidence="2" id="KW-0413">Isomerase</keyword>
<dbReference type="PANTHER" id="PTHR13774:SF17">
    <property type="entry name" value="PHENAZINE BIOSYNTHESIS-LIKE DOMAIN-CONTAINING PROTEIN"/>
    <property type="match status" value="1"/>
</dbReference>
<evidence type="ECO:0000256" key="1">
    <source>
        <dbReference type="ARBA" id="ARBA00008270"/>
    </source>
</evidence>
<feature type="active site" evidence="3">
    <location>
        <position position="61"/>
    </location>
</feature>
<dbReference type="PANTHER" id="PTHR13774">
    <property type="entry name" value="PHENAZINE BIOSYNTHESIS PROTEIN"/>
    <property type="match status" value="1"/>
</dbReference>
<dbReference type="InterPro" id="IPR003719">
    <property type="entry name" value="Phenazine_PhzF-like"/>
</dbReference>
<dbReference type="Gene3D" id="3.10.310.10">
    <property type="entry name" value="Diaminopimelate Epimerase, Chain A, domain 1"/>
    <property type="match status" value="2"/>
</dbReference>
<evidence type="ECO:0000313" key="4">
    <source>
        <dbReference type="EMBL" id="PVZ10031.1"/>
    </source>
</evidence>
<dbReference type="GO" id="GO:0005737">
    <property type="term" value="C:cytoplasm"/>
    <property type="evidence" value="ECO:0007669"/>
    <property type="project" value="TreeGrafter"/>
</dbReference>
<organism evidence="4 5">
    <name type="scientific">Actinomycetospora cinnamomea</name>
    <dbReference type="NCBI Taxonomy" id="663609"/>
    <lineage>
        <taxon>Bacteria</taxon>
        <taxon>Bacillati</taxon>
        <taxon>Actinomycetota</taxon>
        <taxon>Actinomycetes</taxon>
        <taxon>Pseudonocardiales</taxon>
        <taxon>Pseudonocardiaceae</taxon>
        <taxon>Actinomycetospora</taxon>
    </lineage>
</organism>
<proteinExistence type="inferred from homology"/>
<name>A0A2U1FCV6_9PSEU</name>
<comment type="similarity">
    <text evidence="1">Belongs to the PhzF family.</text>
</comment>
<evidence type="ECO:0000256" key="3">
    <source>
        <dbReference type="PIRSR" id="PIRSR016184-1"/>
    </source>
</evidence>
<evidence type="ECO:0000256" key="2">
    <source>
        <dbReference type="ARBA" id="ARBA00023235"/>
    </source>
</evidence>
<reference evidence="4 5" key="1">
    <citation type="submission" date="2018-04" db="EMBL/GenBank/DDBJ databases">
        <title>Genomic Encyclopedia of Type Strains, Phase IV (KMG-IV): sequencing the most valuable type-strain genomes for metagenomic binning, comparative biology and taxonomic classification.</title>
        <authorList>
            <person name="Goeker M."/>
        </authorList>
    </citation>
    <scope>NUCLEOTIDE SEQUENCE [LARGE SCALE GENOMIC DNA]</scope>
    <source>
        <strain evidence="4 5">DSM 45771</strain>
    </source>
</reference>